<protein>
    <submittedName>
        <fullName evidence="1">Cysteine synthase A</fullName>
        <ecNumber evidence="1">2.5.1.47</ecNumber>
    </submittedName>
</protein>
<dbReference type="EC" id="2.5.1.47" evidence="1"/>
<reference evidence="1" key="1">
    <citation type="submission" date="2022-09" db="EMBL/GenBank/DDBJ databases">
        <title>Interaction between co-microsymbionts with complementary sets of symbiotic genes in legume-rhizobium systems.</title>
        <authorList>
            <person name="Safronova V."/>
            <person name="Sazanova A."/>
            <person name="Afonin A."/>
            <person name="Chirak E."/>
        </authorList>
    </citation>
    <scope>NUCLEOTIDE SEQUENCE</scope>
    <source>
        <strain evidence="1">A18/3m</strain>
    </source>
</reference>
<keyword evidence="2" id="KW-1185">Reference proteome</keyword>
<sequence>MTTQATIRTTNGRGRLFDSILDTVGDTPVIRINNLAPDHAKIYVKAEFFNPASSVKDRLALNIIEAAERNGTLKPGQTVVEATSGNTGIGLAMVCAQKGYPLVVTMADSFSIERRKLMRMLGAKVVLTPRAQKGFGMYRKAVELAEMNGWFLARQFETEANADIHESTTAREIINDFAGSRLDYFVTGYGTGGTVAGVGRVLRRERPETRIVLSEPANAQLLGSGKAQERGAGNAPAASHPAFEPHPIQGWTPDFIPYVLQEAIDDSFYDQVVPIAGPEGIKWARALAQKEGIFTGISGGATFAVAHRIAETAPAGSVILCMLPDTGERYMTTPLFEGIEAEMDEEETALSRSTPGYQFAAE</sequence>
<accession>A0ACD4D4N5</accession>
<organism evidence="1 2">
    <name type="scientific">Phyllobacterium zundukense</name>
    <dbReference type="NCBI Taxonomy" id="1867719"/>
    <lineage>
        <taxon>Bacteria</taxon>
        <taxon>Pseudomonadati</taxon>
        <taxon>Pseudomonadota</taxon>
        <taxon>Alphaproteobacteria</taxon>
        <taxon>Hyphomicrobiales</taxon>
        <taxon>Phyllobacteriaceae</taxon>
        <taxon>Phyllobacterium</taxon>
    </lineage>
</organism>
<evidence type="ECO:0000313" key="2">
    <source>
        <dbReference type="Proteomes" id="UP001061991"/>
    </source>
</evidence>
<proteinExistence type="predicted"/>
<dbReference type="EMBL" id="CP104973">
    <property type="protein sequence ID" value="UXN60709.1"/>
    <property type="molecule type" value="Genomic_DNA"/>
</dbReference>
<evidence type="ECO:0000313" key="1">
    <source>
        <dbReference type="EMBL" id="UXN60709.1"/>
    </source>
</evidence>
<keyword evidence="1" id="KW-0808">Transferase</keyword>
<name>A0ACD4D4N5_9HYPH</name>
<dbReference type="Proteomes" id="UP001061991">
    <property type="component" value="Chromosome"/>
</dbReference>
<gene>
    <name evidence="1" type="primary">cysK</name>
    <name evidence="1" type="ORF">N8E88_30240</name>
</gene>